<feature type="transmembrane region" description="Helical" evidence="1">
    <location>
        <begin position="320"/>
        <end position="342"/>
    </location>
</feature>
<accession>A0ABT9VW91</accession>
<feature type="transmembrane region" description="Helical" evidence="1">
    <location>
        <begin position="276"/>
        <end position="300"/>
    </location>
</feature>
<dbReference type="PANTHER" id="PTHR30590:SF2">
    <property type="entry name" value="INNER MEMBRANE PROTEIN"/>
    <property type="match status" value="1"/>
</dbReference>
<dbReference type="EMBL" id="JAUSTY010000004">
    <property type="protein sequence ID" value="MDQ0165237.1"/>
    <property type="molecule type" value="Genomic_DNA"/>
</dbReference>
<dbReference type="RefSeq" id="WP_307392061.1">
    <property type="nucleotide sequence ID" value="NZ_BAAADK010000045.1"/>
</dbReference>
<evidence type="ECO:0000313" key="3">
    <source>
        <dbReference type="EMBL" id="MDQ0165237.1"/>
    </source>
</evidence>
<keyword evidence="1" id="KW-1133">Transmembrane helix</keyword>
<evidence type="ECO:0000259" key="2">
    <source>
        <dbReference type="Pfam" id="PF04235"/>
    </source>
</evidence>
<dbReference type="Proteomes" id="UP001235840">
    <property type="component" value="Unassembled WGS sequence"/>
</dbReference>
<organism evidence="3 4">
    <name type="scientific">Caldalkalibacillus horti</name>
    <dbReference type="NCBI Taxonomy" id="77523"/>
    <lineage>
        <taxon>Bacteria</taxon>
        <taxon>Bacillati</taxon>
        <taxon>Bacillota</taxon>
        <taxon>Bacilli</taxon>
        <taxon>Bacillales</taxon>
        <taxon>Bacillaceae</taxon>
        <taxon>Caldalkalibacillus</taxon>
    </lineage>
</organism>
<protein>
    <recommendedName>
        <fullName evidence="2">DUF418 domain-containing protein</fullName>
    </recommendedName>
</protein>
<feature type="domain" description="DUF418" evidence="2">
    <location>
        <begin position="234"/>
        <end position="386"/>
    </location>
</feature>
<feature type="transmembrane region" description="Helical" evidence="1">
    <location>
        <begin position="21"/>
        <end position="40"/>
    </location>
</feature>
<feature type="transmembrane region" description="Helical" evidence="1">
    <location>
        <begin position="252"/>
        <end position="270"/>
    </location>
</feature>
<evidence type="ECO:0000256" key="1">
    <source>
        <dbReference type="SAM" id="Phobius"/>
    </source>
</evidence>
<feature type="transmembrane region" description="Helical" evidence="1">
    <location>
        <begin position="60"/>
        <end position="85"/>
    </location>
</feature>
<sequence>MNQLQPIKANERIELLDSIRGLALLGILLVNMSIFSYPSIYLNVANIQWWDSSLDRGTQWLVAFLAEGKFYPMFSFLFGAGFMLFMTRAEQKQVNSRALYKRRAFILLGIGLIHAIFIWMGDILVTYALLSLFLLLFRNRKPSTILKWAFSLLILPALLFTLLLGASSELSNLDDQSMIQTYTLISEQALNVYSEGTYAQILTFRINELMFMYANSIVSLPTVLGMFLLGMFMIRIHVFQRMDELKSKLKRAWLISMLVGIPLSIAYATFTHSATIEILGALIGGPAMTIFYLISLTFLYKQSAVKKGLQLLAPVGRLGLTNYLLQSIICTSIFYSYGLGLYGDVSPFWTVVLALSIYVIQIFFSHLWLKRYQFGPAEWIWRKLTYK</sequence>
<dbReference type="InterPro" id="IPR052529">
    <property type="entry name" value="Bact_Transport_Assoc"/>
</dbReference>
<reference evidence="3 4" key="1">
    <citation type="submission" date="2023-07" db="EMBL/GenBank/DDBJ databases">
        <title>Genomic Encyclopedia of Type Strains, Phase IV (KMG-IV): sequencing the most valuable type-strain genomes for metagenomic binning, comparative biology and taxonomic classification.</title>
        <authorList>
            <person name="Goeker M."/>
        </authorList>
    </citation>
    <scope>NUCLEOTIDE SEQUENCE [LARGE SCALE GENOMIC DNA]</scope>
    <source>
        <strain evidence="3 4">DSM 12751</strain>
    </source>
</reference>
<gene>
    <name evidence="3" type="ORF">J2S11_001137</name>
</gene>
<proteinExistence type="predicted"/>
<dbReference type="Pfam" id="PF04235">
    <property type="entry name" value="DUF418"/>
    <property type="match status" value="1"/>
</dbReference>
<dbReference type="PANTHER" id="PTHR30590">
    <property type="entry name" value="INNER MEMBRANE PROTEIN"/>
    <property type="match status" value="1"/>
</dbReference>
<feature type="transmembrane region" description="Helical" evidence="1">
    <location>
        <begin position="348"/>
        <end position="369"/>
    </location>
</feature>
<feature type="transmembrane region" description="Helical" evidence="1">
    <location>
        <begin position="105"/>
        <end position="136"/>
    </location>
</feature>
<evidence type="ECO:0000313" key="4">
    <source>
        <dbReference type="Proteomes" id="UP001235840"/>
    </source>
</evidence>
<feature type="transmembrane region" description="Helical" evidence="1">
    <location>
        <begin position="212"/>
        <end position="232"/>
    </location>
</feature>
<name>A0ABT9VW91_9BACI</name>
<keyword evidence="4" id="KW-1185">Reference proteome</keyword>
<dbReference type="InterPro" id="IPR007349">
    <property type="entry name" value="DUF418"/>
</dbReference>
<keyword evidence="1" id="KW-0472">Membrane</keyword>
<keyword evidence="1" id="KW-0812">Transmembrane</keyword>
<comment type="caution">
    <text evidence="3">The sequence shown here is derived from an EMBL/GenBank/DDBJ whole genome shotgun (WGS) entry which is preliminary data.</text>
</comment>
<feature type="transmembrane region" description="Helical" evidence="1">
    <location>
        <begin position="148"/>
        <end position="168"/>
    </location>
</feature>